<dbReference type="Proteomes" id="UP000095287">
    <property type="component" value="Unplaced"/>
</dbReference>
<organism evidence="1 2">
    <name type="scientific">Steinernema glaseri</name>
    <dbReference type="NCBI Taxonomy" id="37863"/>
    <lineage>
        <taxon>Eukaryota</taxon>
        <taxon>Metazoa</taxon>
        <taxon>Ecdysozoa</taxon>
        <taxon>Nematoda</taxon>
        <taxon>Chromadorea</taxon>
        <taxon>Rhabditida</taxon>
        <taxon>Tylenchina</taxon>
        <taxon>Panagrolaimomorpha</taxon>
        <taxon>Strongyloidoidea</taxon>
        <taxon>Steinernematidae</taxon>
        <taxon>Steinernema</taxon>
    </lineage>
</organism>
<keyword evidence="1" id="KW-1185">Reference proteome</keyword>
<evidence type="ECO:0000313" key="2">
    <source>
        <dbReference type="WBParaSite" id="L893_g19891.t1"/>
    </source>
</evidence>
<dbReference type="WBParaSite" id="L893_g19891.t1">
    <property type="protein sequence ID" value="L893_g19891.t1"/>
    <property type="gene ID" value="L893_g19891"/>
</dbReference>
<sequence>MFIWCLCASNRHHRASAATILPMDYLGYDLVEEIVGYLPPEDVDVISRVAAESPGLPAWSLAADEQLEKRFLLDIHISIDEEDDKKKSPTIRLSAVKILSDELEEVPWNFTQWRYAAIRNITIKPKSIYDTHQGTPTDLKKVLRIVSLPVDHRAEGSLSVTGDARSPAAGALVWKILRATQKLFVKVHLTHLRSDPSGAFEDFVADYIDRGVFLDDLRCFGDQTEQNRICAAVAPLFGRKRGRPLTLMLSKVRFEFEDIERILEEWLKSDGAYEDKKLGVRAHCLRNAAWRTITDKFNFVGNAEGGFIAHPMKRSSLHITRKTIHVVRYQRWHDRVDFRWIESVINRWKHRSGRYLLRGEKRLSIVFSTTGDSDKFIGKYGPMMTTSYPHLTIDHPSDKPVYIAVAKKTELFDICVRGWPH</sequence>
<evidence type="ECO:0000313" key="1">
    <source>
        <dbReference type="Proteomes" id="UP000095287"/>
    </source>
</evidence>
<reference evidence="2" key="1">
    <citation type="submission" date="2016-11" db="UniProtKB">
        <authorList>
            <consortium name="WormBaseParasite"/>
        </authorList>
    </citation>
    <scope>IDENTIFICATION</scope>
</reference>
<proteinExistence type="predicted"/>
<name>A0A1I7YUJ1_9BILA</name>
<protein>
    <submittedName>
        <fullName evidence="2">F-box domain-containing protein</fullName>
    </submittedName>
</protein>
<dbReference type="AlphaFoldDB" id="A0A1I7YUJ1"/>
<accession>A0A1I7YUJ1</accession>